<protein>
    <submittedName>
        <fullName evidence="2">Uncharacterized protein</fullName>
    </submittedName>
</protein>
<reference evidence="2" key="1">
    <citation type="submission" date="2019-04" db="EMBL/GenBank/DDBJ databases">
        <authorList>
            <person name="Melise S."/>
            <person name="Noan J."/>
            <person name="Okalmin O."/>
        </authorList>
    </citation>
    <scope>NUCLEOTIDE SEQUENCE</scope>
    <source>
        <strain evidence="2">FN9</strain>
    </source>
</reference>
<dbReference type="EMBL" id="CAAKMV010000124">
    <property type="protein sequence ID" value="VIO56367.1"/>
    <property type="molecule type" value="Genomic_DNA"/>
</dbReference>
<accession>A0A4E9DA47</accession>
<dbReference type="AlphaFoldDB" id="A0A4E9DA47"/>
<sequence length="308" mass="34350">MSLFIIMNAMMKQPQSLTKTSNPALIRRRRERSHPHAHPYHVDVDTLESSIFPPRRCNFARRAPGSSHRIRHNIQDVQQTGLPLCDVVLFQNAGIPSPLACKPASLSLSQLKAGSRAPSSHSPATPACSIKSRSARAGMKDAYEARTWRNRLRRHSVRSNPVPVRPKTYLLIRNRDLPEHSSQVHVARPASQKKLPSGAKVPLDHTPCATYAASSTPNVKPECDPSWFKGNLTDSLTSFKRVSIVSPYVHYLLTNSAVLSLSDNDMAPSIKHEGRAEGPIYYYYSPVYICVSMDKNKTSIVQYQDSKS</sequence>
<name>A0A4E9DA47_GIBZA</name>
<organism evidence="2">
    <name type="scientific">Gibberella zeae</name>
    <name type="common">Wheat head blight fungus</name>
    <name type="synonym">Fusarium graminearum</name>
    <dbReference type="NCBI Taxonomy" id="5518"/>
    <lineage>
        <taxon>Eukaryota</taxon>
        <taxon>Fungi</taxon>
        <taxon>Dikarya</taxon>
        <taxon>Ascomycota</taxon>
        <taxon>Pezizomycotina</taxon>
        <taxon>Sordariomycetes</taxon>
        <taxon>Hypocreomycetidae</taxon>
        <taxon>Hypocreales</taxon>
        <taxon>Nectriaceae</taxon>
        <taxon>Fusarium</taxon>
    </lineage>
</organism>
<evidence type="ECO:0000313" key="2">
    <source>
        <dbReference type="EMBL" id="VIO56367.1"/>
    </source>
</evidence>
<feature type="compositionally biased region" description="Polar residues" evidence="1">
    <location>
        <begin position="114"/>
        <end position="123"/>
    </location>
</feature>
<gene>
    <name evidence="2" type="ORF">FUG_LOCUS211512</name>
</gene>
<proteinExistence type="predicted"/>
<feature type="region of interest" description="Disordered" evidence="1">
    <location>
        <begin position="180"/>
        <end position="199"/>
    </location>
</feature>
<feature type="region of interest" description="Disordered" evidence="1">
    <location>
        <begin position="114"/>
        <end position="136"/>
    </location>
</feature>
<evidence type="ECO:0000256" key="1">
    <source>
        <dbReference type="SAM" id="MobiDB-lite"/>
    </source>
</evidence>